<name>A0A0L0M494_9BURK</name>
<dbReference type="OrthoDB" id="8978942at2"/>
<dbReference type="AlphaFoldDB" id="A0A0L0M494"/>
<reference evidence="2" key="1">
    <citation type="submission" date="2015-06" db="EMBL/GenBank/DDBJ databases">
        <title>Comparative genomics of Burkholderia leaf nodule symbionts.</title>
        <authorList>
            <person name="Carlier A."/>
            <person name="Eberl L."/>
            <person name="Pinto-Carbo M."/>
        </authorList>
    </citation>
    <scope>NUCLEOTIDE SEQUENCE [LARGE SCALE GENOMIC DNA]</scope>
    <source>
        <strain evidence="2">UZHbot4</strain>
    </source>
</reference>
<evidence type="ECO:0000313" key="1">
    <source>
        <dbReference type="EMBL" id="KND57101.1"/>
    </source>
</evidence>
<dbReference type="RefSeq" id="WP_083452403.1">
    <property type="nucleotide sequence ID" value="NZ_LFJJ01000278.1"/>
</dbReference>
<dbReference type="PATRIC" id="fig|242163.4.peg.3893"/>
<sequence length="663" mass="71729">MHEAISDAFATCKRAVRKGDWQAGLRAYSSAVTAGAVPDASARVCLIIAEIRSGNEESISELNVQLVRNADAQLDLKRLLVSPLIRQGALSAAAQVLSIVIEAWPGSADDHRTLSSVLGCLKHWDEAIAHADAAARIEPDDTALLAACLRLRMQAGQTKDAARLASETFERAGKDSQHTHAWITALIRGGNMPLAASLAATLDIATLPDKRTAAAMVQALLADERIDTAIQAGEQALTAGHDGATLRSQLGQAWLARGTLHDAETRALAHLAQGVSFASDDVRLVSLYGETLLRAGRYADAIPHLEHACALAPGLDHTRSLLARALRHVGRHAQAADELMALVSRSPHSGRWQRLAAAGLAQAGRRDEASALYATYLRARGASLPPSFANALADLDGRIAYVKIPRARLDWAWSLHRDPDRTDREQWERAARWGHLVDHLLLEWLECRDDRIEEAMACLGDLDDTERAIMPLMDAGKGVIVATAHVGPMYAGLMVLELLDIPSRWLSSTPGVSTASYASALISTADQSEAQVARESLRALQSGVALCIAVDGALNPAAPRVQFAGQEITYSSFAARAAHRLGAPSVFYAPRWENGRIVNTLERLPDARPGEDVEAFAVRWQQAYLGHLREYLAGAPENLRLSGGIWRHVRPVDRSTQPYESHR</sequence>
<dbReference type="Pfam" id="PF14559">
    <property type="entry name" value="TPR_19"/>
    <property type="match status" value="1"/>
</dbReference>
<dbReference type="Proteomes" id="UP000036959">
    <property type="component" value="Unassembled WGS sequence"/>
</dbReference>
<dbReference type="Gene3D" id="1.25.40.10">
    <property type="entry name" value="Tetratricopeptide repeat domain"/>
    <property type="match status" value="2"/>
</dbReference>
<protein>
    <submittedName>
        <fullName evidence="1">TPR domain protein, putative component of TonB system</fullName>
    </submittedName>
</protein>
<proteinExistence type="predicted"/>
<gene>
    <name evidence="1" type="ORF">BVER_04779c</name>
</gene>
<dbReference type="SUPFAM" id="SSF48452">
    <property type="entry name" value="TPR-like"/>
    <property type="match status" value="2"/>
</dbReference>
<organism evidence="1 2">
    <name type="scientific">Candidatus Burkholderia verschuerenii</name>
    <dbReference type="NCBI Taxonomy" id="242163"/>
    <lineage>
        <taxon>Bacteria</taxon>
        <taxon>Pseudomonadati</taxon>
        <taxon>Pseudomonadota</taxon>
        <taxon>Betaproteobacteria</taxon>
        <taxon>Burkholderiales</taxon>
        <taxon>Burkholderiaceae</taxon>
        <taxon>Burkholderia</taxon>
    </lineage>
</organism>
<keyword evidence="2" id="KW-1185">Reference proteome</keyword>
<dbReference type="InterPro" id="IPR011990">
    <property type="entry name" value="TPR-like_helical_dom_sf"/>
</dbReference>
<dbReference type="EMBL" id="LFJJ01000278">
    <property type="protein sequence ID" value="KND57101.1"/>
    <property type="molecule type" value="Genomic_DNA"/>
</dbReference>
<evidence type="ECO:0000313" key="2">
    <source>
        <dbReference type="Proteomes" id="UP000036959"/>
    </source>
</evidence>
<comment type="caution">
    <text evidence="1">The sequence shown here is derived from an EMBL/GenBank/DDBJ whole genome shotgun (WGS) entry which is preliminary data.</text>
</comment>
<accession>A0A0L0M494</accession>